<dbReference type="EMBL" id="RAYI01000034">
    <property type="protein sequence ID" value="RLT72530.1"/>
    <property type="molecule type" value="Genomic_DNA"/>
</dbReference>
<accession>A0A3L7ZR60</accession>
<evidence type="ECO:0000313" key="2">
    <source>
        <dbReference type="Proteomes" id="UP000278164"/>
    </source>
</evidence>
<sequence length="175" mass="21120">MGLFNFFTKKEKIRIFDLFNISKKWTDIYLNQNPKMSNFKSYYAEIFLFNSWAAYFYCHSENKIQDDDPNKFVKSLYSQLKACVDMEDSYIYTLISIRVKLYKEEIESLLRSDYPRTKQYIPIHLYCALEINPFVLRPTIGIDSDDISFDEALTEWVEELCNYWNFIMRDIQDKC</sequence>
<name>A0A3L7ZR60_PARDI</name>
<protein>
    <submittedName>
        <fullName evidence="1">Uncharacterized protein</fullName>
    </submittedName>
</protein>
<proteinExistence type="predicted"/>
<gene>
    <name evidence="1" type="ORF">D7V78_15320</name>
</gene>
<dbReference type="Proteomes" id="UP000278164">
    <property type="component" value="Unassembled WGS sequence"/>
</dbReference>
<comment type="caution">
    <text evidence="1">The sequence shown here is derived from an EMBL/GenBank/DDBJ whole genome shotgun (WGS) entry which is preliminary data.</text>
</comment>
<reference evidence="1 2" key="1">
    <citation type="submission" date="2018-09" db="EMBL/GenBank/DDBJ databases">
        <title>Murine metabolic-syndrome-specific gut microbial biobank.</title>
        <authorList>
            <person name="Liu C."/>
        </authorList>
    </citation>
    <scope>NUCLEOTIDE SEQUENCE [LARGE SCALE GENOMIC DNA]</scope>
    <source>
        <strain evidence="1 2">8-P5</strain>
    </source>
</reference>
<dbReference type="AlphaFoldDB" id="A0A3L7ZR60"/>
<dbReference type="RefSeq" id="WP_121736936.1">
    <property type="nucleotide sequence ID" value="NZ_QXXG01000038.1"/>
</dbReference>
<evidence type="ECO:0000313" key="1">
    <source>
        <dbReference type="EMBL" id="RLT72530.1"/>
    </source>
</evidence>
<organism evidence="1 2">
    <name type="scientific">Parabacteroides distasonis</name>
    <dbReference type="NCBI Taxonomy" id="823"/>
    <lineage>
        <taxon>Bacteria</taxon>
        <taxon>Pseudomonadati</taxon>
        <taxon>Bacteroidota</taxon>
        <taxon>Bacteroidia</taxon>
        <taxon>Bacteroidales</taxon>
        <taxon>Tannerellaceae</taxon>
        <taxon>Parabacteroides</taxon>
    </lineage>
</organism>